<keyword evidence="4 9" id="KW-1133">Transmembrane helix</keyword>
<keyword evidence="12" id="KW-1185">Reference proteome</keyword>
<evidence type="ECO:0000256" key="2">
    <source>
        <dbReference type="ARBA" id="ARBA00022475"/>
    </source>
</evidence>
<comment type="caution">
    <text evidence="11">The sequence shown here is derived from an EMBL/GenBank/DDBJ whole genome shotgun (WGS) entry which is preliminary data.</text>
</comment>
<dbReference type="AlphaFoldDB" id="A0A3D9CB86"/>
<dbReference type="PANTHER" id="PTHR47371:SF3">
    <property type="entry name" value="PHOSPHOGLYCEROL TRANSFERASE I"/>
    <property type="match status" value="1"/>
</dbReference>
<dbReference type="InterPro" id="IPR000917">
    <property type="entry name" value="Sulfatase_N"/>
</dbReference>
<dbReference type="PANTHER" id="PTHR47371">
    <property type="entry name" value="LIPOTEICHOIC ACID SYNTHASE"/>
    <property type="match status" value="1"/>
</dbReference>
<dbReference type="InterPro" id="IPR050448">
    <property type="entry name" value="OpgB/LTA_synthase_biosynth"/>
</dbReference>
<feature type="transmembrane region" description="Helical" evidence="9">
    <location>
        <begin position="92"/>
        <end position="113"/>
    </location>
</feature>
<gene>
    <name evidence="11" type="ORF">DRF65_07135</name>
</gene>
<evidence type="ECO:0000256" key="6">
    <source>
        <dbReference type="PIRSR" id="PIRSR005091-1"/>
    </source>
</evidence>
<keyword evidence="2" id="KW-1003">Cell membrane</keyword>
<feature type="domain" description="Sulfatase N-terminal" evidence="10">
    <location>
        <begin position="272"/>
        <end position="549"/>
    </location>
</feature>
<evidence type="ECO:0000256" key="7">
    <source>
        <dbReference type="PIRSR" id="PIRSR005091-2"/>
    </source>
</evidence>
<protein>
    <submittedName>
        <fullName evidence="11">LTA synthase family protein</fullName>
    </submittedName>
</protein>
<dbReference type="GO" id="GO:0005886">
    <property type="term" value="C:plasma membrane"/>
    <property type="evidence" value="ECO:0007669"/>
    <property type="project" value="UniProtKB-SubCell"/>
</dbReference>
<feature type="binding site" evidence="7">
    <location>
        <position position="440"/>
    </location>
    <ligand>
        <name>substrate</name>
    </ligand>
</feature>
<feature type="transmembrane region" description="Helical" evidence="9">
    <location>
        <begin position="147"/>
        <end position="164"/>
    </location>
</feature>
<feature type="transmembrane region" description="Helical" evidence="9">
    <location>
        <begin position="56"/>
        <end position="80"/>
    </location>
</feature>
<proteinExistence type="predicted"/>
<keyword evidence="3 9" id="KW-0812">Transmembrane</keyword>
<name>A0A3D9CB86_9FLAO</name>
<dbReference type="InterPro" id="IPR012160">
    <property type="entry name" value="LtaS-like"/>
</dbReference>
<keyword evidence="7" id="KW-0464">Manganese</keyword>
<evidence type="ECO:0000256" key="4">
    <source>
        <dbReference type="ARBA" id="ARBA00022989"/>
    </source>
</evidence>
<feature type="binding site" evidence="8">
    <location>
        <position position="495"/>
    </location>
    <ligand>
        <name>Mn(2+)</name>
        <dbReference type="ChEBI" id="CHEBI:29035"/>
    </ligand>
</feature>
<dbReference type="PIRSF" id="PIRSF005091">
    <property type="entry name" value="Mmb_sulf_HI1246"/>
    <property type="match status" value="1"/>
</dbReference>
<comment type="subcellular location">
    <subcellularLocation>
        <location evidence="1">Cell membrane</location>
        <topology evidence="1">Multi-pass membrane protein</topology>
    </subcellularLocation>
</comment>
<reference evidence="12" key="1">
    <citation type="submission" date="2018-06" db="EMBL/GenBank/DDBJ databases">
        <authorList>
            <person name="Lum Nde A."/>
            <person name="Hugo C."/>
        </authorList>
    </citation>
    <scope>NUCLEOTIDE SEQUENCE [LARGE SCALE GENOMIC DNA]</scope>
    <source>
        <strain evidence="12">1_F178</strain>
    </source>
</reference>
<dbReference type="CDD" id="cd16015">
    <property type="entry name" value="LTA_synthase"/>
    <property type="match status" value="1"/>
</dbReference>
<accession>A0A3D9CB86</accession>
<dbReference type="EMBL" id="QNVT01000005">
    <property type="protein sequence ID" value="REC62998.1"/>
    <property type="molecule type" value="Genomic_DNA"/>
</dbReference>
<evidence type="ECO:0000256" key="9">
    <source>
        <dbReference type="SAM" id="Phobius"/>
    </source>
</evidence>
<sequence>MKFLKGFRKQEVLALLYRIFLAYVFYQIARLLFWYFNKDLIKVDSVSEYLKLAYHGTAFDTTAILYVNALFILLSLLPLVINTKKGFQKLLFWVYFLTNGVAYGMNFGDFIYYKFSQSRLTSAVFQVAEHESNVSQTLMISVQQHPFVLIWFIVLMGLWVFLYKKVKVDEVKPVKLLPYFLSSIVTLCITAVLVVGGIRGDFKHSTRPINMVDATRFVTNPLQGNLVLNSTFSFFRTLNTNNFKEVHFVDEKYIEENVQPYKQYDRKVENRPNIVIFIVESFGREYSGAFNKDKNIKDYVSYTPFMDSLATQSLIFPNTFANGRQSIHGMSSVLAGIPSLTDAFTGSPYSNQKIQSIVSVCNDLGYDTSFYHGAPNGSMGFLGFGNILGFKHYFGKTEYNHDEDFDGMWAIWDEPFLQYFAKNVGKKQPFMTTVFTASSHHPFKIPEKYQGKFKKGKIEMHEPIQYTDYAIKKYFETAKKEPWFHNTIFVFTGDHTNQIYYPEYEKAMNRFAVPLVLYSPNPEYQLKGENPEMAQQIDIYPTLADLIGYNKPIRSWGRSLVSDKKYPGIVVNSDGNNEQFMIGNYIYRFDGKDIVGVYDKTDLALEKNLIGQLKTPEVEQGKQTAKAWYQDYMDRVINRKLN</sequence>
<feature type="transmembrane region" description="Helical" evidence="9">
    <location>
        <begin position="12"/>
        <end position="36"/>
    </location>
</feature>
<evidence type="ECO:0000256" key="1">
    <source>
        <dbReference type="ARBA" id="ARBA00004651"/>
    </source>
</evidence>
<feature type="binding site" evidence="8">
    <location>
        <position position="494"/>
    </location>
    <ligand>
        <name>Mn(2+)</name>
        <dbReference type="ChEBI" id="CHEBI:29035"/>
    </ligand>
</feature>
<keyword evidence="7" id="KW-0479">Metal-binding</keyword>
<feature type="transmembrane region" description="Helical" evidence="9">
    <location>
        <begin position="176"/>
        <end position="198"/>
    </location>
</feature>
<dbReference type="Proteomes" id="UP000256686">
    <property type="component" value="Unassembled WGS sequence"/>
</dbReference>
<evidence type="ECO:0000259" key="10">
    <source>
        <dbReference type="Pfam" id="PF00884"/>
    </source>
</evidence>
<evidence type="ECO:0000256" key="8">
    <source>
        <dbReference type="PIRSR" id="PIRSR005091-3"/>
    </source>
</evidence>
<evidence type="ECO:0000313" key="12">
    <source>
        <dbReference type="Proteomes" id="UP000256686"/>
    </source>
</evidence>
<dbReference type="Pfam" id="PF00884">
    <property type="entry name" value="Sulfatase"/>
    <property type="match status" value="1"/>
</dbReference>
<dbReference type="InterPro" id="IPR017850">
    <property type="entry name" value="Alkaline_phosphatase_core_sf"/>
</dbReference>
<evidence type="ECO:0000256" key="3">
    <source>
        <dbReference type="ARBA" id="ARBA00022692"/>
    </source>
</evidence>
<evidence type="ECO:0000313" key="11">
    <source>
        <dbReference type="EMBL" id="REC62998.1"/>
    </source>
</evidence>
<feature type="binding site" evidence="8">
    <location>
        <position position="280"/>
    </location>
    <ligand>
        <name>Mn(2+)</name>
        <dbReference type="ChEBI" id="CHEBI:29035"/>
    </ligand>
</feature>
<feature type="active site" evidence="6">
    <location>
        <position position="326"/>
    </location>
</feature>
<dbReference type="SUPFAM" id="SSF53649">
    <property type="entry name" value="Alkaline phosphatase-like"/>
    <property type="match status" value="1"/>
</dbReference>
<evidence type="ECO:0000256" key="5">
    <source>
        <dbReference type="ARBA" id="ARBA00023136"/>
    </source>
</evidence>
<dbReference type="RefSeq" id="WP_115970078.1">
    <property type="nucleotide sequence ID" value="NZ_QNVT01000005.1"/>
</dbReference>
<keyword evidence="5 9" id="KW-0472">Membrane</keyword>
<dbReference type="GO" id="GO:0046872">
    <property type="term" value="F:metal ion binding"/>
    <property type="evidence" value="ECO:0007669"/>
    <property type="project" value="UniProtKB-KW"/>
</dbReference>
<organism evidence="11 12">
    <name type="scientific">Chryseobacterium pennae</name>
    <dbReference type="NCBI Taxonomy" id="2258962"/>
    <lineage>
        <taxon>Bacteria</taxon>
        <taxon>Pseudomonadati</taxon>
        <taxon>Bacteroidota</taxon>
        <taxon>Flavobacteriia</taxon>
        <taxon>Flavobacteriales</taxon>
        <taxon>Weeksellaceae</taxon>
        <taxon>Chryseobacterium group</taxon>
        <taxon>Chryseobacterium</taxon>
    </lineage>
</organism>
<dbReference type="Gene3D" id="3.40.720.10">
    <property type="entry name" value="Alkaline Phosphatase, subunit A"/>
    <property type="match status" value="1"/>
</dbReference>